<reference evidence="6 8" key="2">
    <citation type="submission" date="2017-02" db="EMBL/GenBank/DDBJ databases">
        <authorList>
            <person name="Peterson S.W."/>
        </authorList>
    </citation>
    <scope>NUCLEOTIDE SEQUENCE [LARGE SCALE GENOMIC DNA]</scope>
    <source>
        <strain evidence="6 8">DSM 9653</strain>
    </source>
</reference>
<evidence type="ECO:0000256" key="3">
    <source>
        <dbReference type="ARBA" id="ARBA00022679"/>
    </source>
</evidence>
<accession>A0A0Q3PEX3</accession>
<dbReference type="GO" id="GO:0008757">
    <property type="term" value="F:S-adenosylmethionine-dependent methyltransferase activity"/>
    <property type="evidence" value="ECO:0007669"/>
    <property type="project" value="InterPro"/>
</dbReference>
<dbReference type="AlphaFoldDB" id="A0A0Q3PEX3"/>
<evidence type="ECO:0000313" key="5">
    <source>
        <dbReference type="EMBL" id="KQK28294.1"/>
    </source>
</evidence>
<evidence type="ECO:0000256" key="1">
    <source>
        <dbReference type="ARBA" id="ARBA00008361"/>
    </source>
</evidence>
<dbReference type="GO" id="GO:0032259">
    <property type="term" value="P:methylation"/>
    <property type="evidence" value="ECO:0007669"/>
    <property type="project" value="UniProtKB-KW"/>
</dbReference>
<proteinExistence type="inferred from homology"/>
<gene>
    <name evidence="5" type="ORF">ARD30_07065</name>
    <name evidence="6" type="ORF">SAMN05660750_04464</name>
</gene>
<protein>
    <submittedName>
        <fullName evidence="5 6">Methyltransferase</fullName>
    </submittedName>
</protein>
<evidence type="ECO:0000313" key="7">
    <source>
        <dbReference type="Proteomes" id="UP000051562"/>
    </source>
</evidence>
<dbReference type="Proteomes" id="UP000190130">
    <property type="component" value="Unassembled WGS sequence"/>
</dbReference>
<sequence length="268" mass="29031">MADPTRHDAWQAGESYDRYMGRWSRELAPRFVDWLNPLPGFEWLDVGCGTGALTEALLGEAVPVSIVAIDPSENFLELAAARIGDPRVTFRLGHAEALPVETASCDAVGSALMLNFVPDRARALAEMRRALRPGGLVAFYVWDYPGGGIQFMRAFWRAAASLDPQAAELGEDRRFPFCTAEGLTGLAAAAGLIDLACEPITVPTLFRDFDDFWQPFTLGAGPAPGYCASLPPAARERLRQRLLESLPTAPDGTIALEARAWALQGISP</sequence>
<dbReference type="OrthoDB" id="9795634at2"/>
<dbReference type="SUPFAM" id="SSF53335">
    <property type="entry name" value="S-adenosyl-L-methionine-dependent methyltransferases"/>
    <property type="match status" value="1"/>
</dbReference>
<dbReference type="InterPro" id="IPR029063">
    <property type="entry name" value="SAM-dependent_MTases_sf"/>
</dbReference>
<dbReference type="Gene3D" id="3.40.50.150">
    <property type="entry name" value="Vaccinia Virus protein VP39"/>
    <property type="match status" value="1"/>
</dbReference>
<dbReference type="EMBL" id="LMAR01000078">
    <property type="protein sequence ID" value="KQK28294.1"/>
    <property type="molecule type" value="Genomic_DNA"/>
</dbReference>
<feature type="domain" description="Methyltransferase type 11" evidence="4">
    <location>
        <begin position="44"/>
        <end position="139"/>
    </location>
</feature>
<dbReference type="CDD" id="cd02440">
    <property type="entry name" value="AdoMet_MTases"/>
    <property type="match status" value="1"/>
</dbReference>
<evidence type="ECO:0000313" key="8">
    <source>
        <dbReference type="Proteomes" id="UP000190130"/>
    </source>
</evidence>
<dbReference type="Proteomes" id="UP000051562">
    <property type="component" value="Unassembled WGS sequence"/>
</dbReference>
<keyword evidence="2 5" id="KW-0489">Methyltransferase</keyword>
<evidence type="ECO:0000256" key="2">
    <source>
        <dbReference type="ARBA" id="ARBA00022603"/>
    </source>
</evidence>
<evidence type="ECO:0000313" key="6">
    <source>
        <dbReference type="EMBL" id="SKC12464.1"/>
    </source>
</evidence>
<keyword evidence="7" id="KW-1185">Reference proteome</keyword>
<dbReference type="Pfam" id="PF08241">
    <property type="entry name" value="Methyltransf_11"/>
    <property type="match status" value="1"/>
</dbReference>
<dbReference type="InterPro" id="IPR013216">
    <property type="entry name" value="Methyltransf_11"/>
</dbReference>
<reference evidence="5 7" key="1">
    <citation type="submission" date="2015-10" db="EMBL/GenBank/DDBJ databases">
        <title>Draft genome of Bosea thiooxidans.</title>
        <authorList>
            <person name="Wang X."/>
        </authorList>
    </citation>
    <scope>NUCLEOTIDE SEQUENCE [LARGE SCALE GENOMIC DNA]</scope>
    <source>
        <strain evidence="5 7">CGMCC 9174</strain>
    </source>
</reference>
<comment type="similarity">
    <text evidence="1">Belongs to the methyltransferase superfamily.</text>
</comment>
<organism evidence="5 7">
    <name type="scientific">Bosea thiooxidans</name>
    <dbReference type="NCBI Taxonomy" id="53254"/>
    <lineage>
        <taxon>Bacteria</taxon>
        <taxon>Pseudomonadati</taxon>
        <taxon>Pseudomonadota</taxon>
        <taxon>Alphaproteobacteria</taxon>
        <taxon>Hyphomicrobiales</taxon>
        <taxon>Boseaceae</taxon>
        <taxon>Bosea</taxon>
    </lineage>
</organism>
<dbReference type="EMBL" id="FUYX01000016">
    <property type="protein sequence ID" value="SKC12464.1"/>
    <property type="molecule type" value="Genomic_DNA"/>
</dbReference>
<evidence type="ECO:0000259" key="4">
    <source>
        <dbReference type="Pfam" id="PF08241"/>
    </source>
</evidence>
<dbReference type="PANTHER" id="PTHR44942">
    <property type="entry name" value="METHYLTRANSF_11 DOMAIN-CONTAINING PROTEIN"/>
    <property type="match status" value="1"/>
</dbReference>
<dbReference type="InterPro" id="IPR051052">
    <property type="entry name" value="Diverse_substrate_MTase"/>
</dbReference>
<dbReference type="PANTHER" id="PTHR44942:SF4">
    <property type="entry name" value="METHYLTRANSFERASE TYPE 11 DOMAIN-CONTAINING PROTEIN"/>
    <property type="match status" value="1"/>
</dbReference>
<dbReference type="STRING" id="53254.SAMN05660750_04464"/>
<name>A0A0Q3PEX3_9HYPH</name>
<keyword evidence="3 5" id="KW-0808">Transferase</keyword>
<dbReference type="RefSeq" id="WP_055730418.1">
    <property type="nucleotide sequence ID" value="NZ_FUYX01000016.1"/>
</dbReference>